<proteinExistence type="inferred from homology"/>
<dbReference type="SUPFAM" id="SSF47203">
    <property type="entry name" value="Acyl-CoA dehydrogenase C-terminal domain-like"/>
    <property type="match status" value="1"/>
</dbReference>
<dbReference type="Pfam" id="PF02770">
    <property type="entry name" value="Acyl-CoA_dh_M"/>
    <property type="match status" value="1"/>
</dbReference>
<feature type="domain" description="Acyl-CoA oxidase/dehydrogenase middle" evidence="10">
    <location>
        <begin position="121"/>
        <end position="216"/>
    </location>
</feature>
<dbReference type="AlphaFoldDB" id="A0A7W7I171"/>
<evidence type="ECO:0000256" key="6">
    <source>
        <dbReference type="ARBA" id="ARBA00052546"/>
    </source>
</evidence>
<evidence type="ECO:0000256" key="2">
    <source>
        <dbReference type="ARBA" id="ARBA00009347"/>
    </source>
</evidence>
<keyword evidence="5 8" id="KW-0560">Oxidoreductase</keyword>
<dbReference type="Gene3D" id="1.10.540.10">
    <property type="entry name" value="Acyl-CoA dehydrogenase/oxidase, N-terminal domain"/>
    <property type="match status" value="1"/>
</dbReference>
<gene>
    <name evidence="12" type="ORF">BJ971_005177</name>
</gene>
<dbReference type="PANTHER" id="PTHR43884:SF12">
    <property type="entry name" value="ISOVALERYL-COA DEHYDROGENASE, MITOCHONDRIAL-RELATED"/>
    <property type="match status" value="1"/>
</dbReference>
<evidence type="ECO:0000313" key="13">
    <source>
        <dbReference type="Proteomes" id="UP000578112"/>
    </source>
</evidence>
<dbReference type="InterPro" id="IPR037069">
    <property type="entry name" value="AcylCoA_DH/ox_N_sf"/>
</dbReference>
<dbReference type="InterPro" id="IPR009075">
    <property type="entry name" value="AcylCo_DH/oxidase_C"/>
</dbReference>
<evidence type="ECO:0000313" key="12">
    <source>
        <dbReference type="EMBL" id="MBB4764621.1"/>
    </source>
</evidence>
<evidence type="ECO:0000256" key="8">
    <source>
        <dbReference type="RuleBase" id="RU362125"/>
    </source>
</evidence>
<dbReference type="InterPro" id="IPR046373">
    <property type="entry name" value="Acyl-CoA_Oxase/DH_mid-dom_sf"/>
</dbReference>
<dbReference type="RefSeq" id="WP_184995791.1">
    <property type="nucleotide sequence ID" value="NZ_BOMK01000003.1"/>
</dbReference>
<dbReference type="InterPro" id="IPR006089">
    <property type="entry name" value="Acyl-CoA_DH_CS"/>
</dbReference>
<evidence type="ECO:0000259" key="11">
    <source>
        <dbReference type="Pfam" id="PF02771"/>
    </source>
</evidence>
<evidence type="ECO:0000256" key="3">
    <source>
        <dbReference type="ARBA" id="ARBA00022630"/>
    </source>
</evidence>
<dbReference type="InterPro" id="IPR009100">
    <property type="entry name" value="AcylCoA_DH/oxidase_NM_dom_sf"/>
</dbReference>
<dbReference type="InterPro" id="IPR036250">
    <property type="entry name" value="AcylCo_DH-like_C"/>
</dbReference>
<dbReference type="PIRSF" id="PIRSF016578">
    <property type="entry name" value="HsaA"/>
    <property type="match status" value="1"/>
</dbReference>
<evidence type="ECO:0000256" key="4">
    <source>
        <dbReference type="ARBA" id="ARBA00022827"/>
    </source>
</evidence>
<name>A0A7W7I171_9ACTN</name>
<keyword evidence="4 8" id="KW-0274">FAD</keyword>
<dbReference type="Gene3D" id="1.20.140.10">
    <property type="entry name" value="Butyryl-CoA Dehydrogenase, subunit A, domain 3"/>
    <property type="match status" value="1"/>
</dbReference>
<comment type="similarity">
    <text evidence="2 8">Belongs to the acyl-CoA dehydrogenase family.</text>
</comment>
<comment type="cofactor">
    <cofactor evidence="1 8">
        <name>FAD</name>
        <dbReference type="ChEBI" id="CHEBI:57692"/>
    </cofactor>
</comment>
<feature type="domain" description="Acyl-CoA dehydrogenase/oxidase N-terminal" evidence="11">
    <location>
        <begin position="5"/>
        <end position="115"/>
    </location>
</feature>
<comment type="caution">
    <text evidence="12">The sequence shown here is derived from an EMBL/GenBank/DDBJ whole genome shotgun (WGS) entry which is preliminary data.</text>
</comment>
<keyword evidence="3 8" id="KW-0285">Flavoprotein</keyword>
<accession>A0A7W7I171</accession>
<comment type="catalytic activity">
    <reaction evidence="6">
        <text>a 2,3-saturated acyl-CoA + A = a 2,3-dehydroacyl-CoA + AH2</text>
        <dbReference type="Rhea" id="RHEA:48608"/>
        <dbReference type="ChEBI" id="CHEBI:13193"/>
        <dbReference type="ChEBI" id="CHEBI:17499"/>
        <dbReference type="ChEBI" id="CHEBI:60015"/>
        <dbReference type="ChEBI" id="CHEBI:65111"/>
    </reaction>
</comment>
<dbReference type="PROSITE" id="PS00073">
    <property type="entry name" value="ACYL_COA_DH_2"/>
    <property type="match status" value="1"/>
</dbReference>
<dbReference type="FunFam" id="1.20.140.10:FF:000004">
    <property type="entry name" value="Acyl-CoA dehydrogenase FadE25"/>
    <property type="match status" value="1"/>
</dbReference>
<dbReference type="PANTHER" id="PTHR43884">
    <property type="entry name" value="ACYL-COA DEHYDROGENASE"/>
    <property type="match status" value="1"/>
</dbReference>
<dbReference type="GO" id="GO:0050660">
    <property type="term" value="F:flavin adenine dinucleotide binding"/>
    <property type="evidence" value="ECO:0007669"/>
    <property type="project" value="InterPro"/>
</dbReference>
<keyword evidence="13" id="KW-1185">Reference proteome</keyword>
<dbReference type="Gene3D" id="2.40.110.10">
    <property type="entry name" value="Butyryl-CoA Dehydrogenase, subunit A, domain 2"/>
    <property type="match status" value="1"/>
</dbReference>
<dbReference type="EMBL" id="JACHNH010000001">
    <property type="protein sequence ID" value="MBB4764621.1"/>
    <property type="molecule type" value="Genomic_DNA"/>
</dbReference>
<dbReference type="InterPro" id="IPR006091">
    <property type="entry name" value="Acyl-CoA_Oxase/DH_mid-dom"/>
</dbReference>
<organism evidence="12 13">
    <name type="scientific">Actinoplanes digitatis</name>
    <dbReference type="NCBI Taxonomy" id="1868"/>
    <lineage>
        <taxon>Bacteria</taxon>
        <taxon>Bacillati</taxon>
        <taxon>Actinomycetota</taxon>
        <taxon>Actinomycetes</taxon>
        <taxon>Micromonosporales</taxon>
        <taxon>Micromonosporaceae</taxon>
        <taxon>Actinoplanes</taxon>
    </lineage>
</organism>
<dbReference type="FunFam" id="1.10.540.10:FF:000023">
    <property type="entry name" value="Acyl-CoA dehydrogenase FadE25"/>
    <property type="match status" value="1"/>
</dbReference>
<dbReference type="Proteomes" id="UP000578112">
    <property type="component" value="Unassembled WGS sequence"/>
</dbReference>
<evidence type="ECO:0000259" key="10">
    <source>
        <dbReference type="Pfam" id="PF02770"/>
    </source>
</evidence>
<dbReference type="FunFam" id="2.40.110.10:FF:000001">
    <property type="entry name" value="Acyl-CoA dehydrogenase, mitochondrial"/>
    <property type="match status" value="1"/>
</dbReference>
<dbReference type="Pfam" id="PF00441">
    <property type="entry name" value="Acyl-CoA_dh_1"/>
    <property type="match status" value="1"/>
</dbReference>
<reference evidence="12 13" key="1">
    <citation type="submission" date="2020-08" db="EMBL/GenBank/DDBJ databases">
        <title>Sequencing the genomes of 1000 actinobacteria strains.</title>
        <authorList>
            <person name="Klenk H.-P."/>
        </authorList>
    </citation>
    <scope>NUCLEOTIDE SEQUENCE [LARGE SCALE GENOMIC DNA]</scope>
    <source>
        <strain evidence="12 13">DSM 43149</strain>
    </source>
</reference>
<dbReference type="InterPro" id="IPR013786">
    <property type="entry name" value="AcylCoA_DH/ox_N"/>
</dbReference>
<feature type="domain" description="Acyl-CoA dehydrogenase/oxidase C-terminal" evidence="9">
    <location>
        <begin position="228"/>
        <end position="378"/>
    </location>
</feature>
<sequence length="393" mass="42436">MFRISEDHEALREAVRAVARDKIAPYAAEVDQAARFPQEAYDALVATDFHAPHVPEQYGGAGADALATCIVIEEVARVCATSSLIPGCNKLGSLPLMLGGSEELKRRYLTPLARGTAAFSYGLSEREAGSDTASMTTRATPDGDGWILNGQKSWITNAGFSEYYTVLAVTDPDGRRGANVSAFVVEKSDAGFSFGAKERKLGIKGSPTRELHFDNVRLPADRMIGAPGEGLKIALRTLDHTRVTIGAQAVGIAQGALDCALDYVKERTQFGKRIAEFQGIQFMLAEMAMTLEAARQLVYAAAAKSERDDPDLPFFGAAAKCYASDVAMRVTTDAVQLLGGYGYTQDFPAERMMRDAKITQIYEGTNQIQRIVMARQLLAQGRAPLVAPTALPR</sequence>
<protein>
    <recommendedName>
        <fullName evidence="7">Probable acyl-CoA dehydrogenase fadE25</fullName>
    </recommendedName>
</protein>
<dbReference type="PROSITE" id="PS00072">
    <property type="entry name" value="ACYL_COA_DH_1"/>
    <property type="match status" value="1"/>
</dbReference>
<evidence type="ECO:0000256" key="7">
    <source>
        <dbReference type="ARBA" id="ARBA00071575"/>
    </source>
</evidence>
<evidence type="ECO:0000256" key="1">
    <source>
        <dbReference type="ARBA" id="ARBA00001974"/>
    </source>
</evidence>
<evidence type="ECO:0000259" key="9">
    <source>
        <dbReference type="Pfam" id="PF00441"/>
    </source>
</evidence>
<evidence type="ECO:0000256" key="5">
    <source>
        <dbReference type="ARBA" id="ARBA00023002"/>
    </source>
</evidence>
<dbReference type="SUPFAM" id="SSF56645">
    <property type="entry name" value="Acyl-CoA dehydrogenase NM domain-like"/>
    <property type="match status" value="1"/>
</dbReference>
<dbReference type="Pfam" id="PF02771">
    <property type="entry name" value="Acyl-CoA_dh_N"/>
    <property type="match status" value="1"/>
</dbReference>
<dbReference type="GO" id="GO:0003995">
    <property type="term" value="F:acyl-CoA dehydrogenase activity"/>
    <property type="evidence" value="ECO:0007669"/>
    <property type="project" value="InterPro"/>
</dbReference>